<proteinExistence type="predicted"/>
<reference evidence="2 3" key="1">
    <citation type="submission" date="2024-03" db="EMBL/GenBank/DDBJ databases">
        <authorList>
            <person name="Jo J.-H."/>
        </authorList>
    </citation>
    <scope>NUCLEOTIDE SEQUENCE [LARGE SCALE GENOMIC DNA]</scope>
    <source>
        <strain evidence="2 3">AS3R-12</strain>
    </source>
</reference>
<feature type="transmembrane region" description="Helical" evidence="1">
    <location>
        <begin position="146"/>
        <end position="163"/>
    </location>
</feature>
<dbReference type="Proteomes" id="UP001379235">
    <property type="component" value="Unassembled WGS sequence"/>
</dbReference>
<protein>
    <recommendedName>
        <fullName evidence="4">DUF2269 family protein</fullName>
    </recommendedName>
</protein>
<dbReference type="EMBL" id="JBBHJY010000003">
    <property type="protein sequence ID" value="MEJ6009820.1"/>
    <property type="molecule type" value="Genomic_DNA"/>
</dbReference>
<feature type="transmembrane region" description="Helical" evidence="1">
    <location>
        <begin position="118"/>
        <end position="140"/>
    </location>
</feature>
<feature type="transmembrane region" description="Helical" evidence="1">
    <location>
        <begin position="6"/>
        <end position="29"/>
    </location>
</feature>
<keyword evidence="1" id="KW-0472">Membrane</keyword>
<keyword evidence="1" id="KW-0812">Transmembrane</keyword>
<feature type="transmembrane region" description="Helical" evidence="1">
    <location>
        <begin position="86"/>
        <end position="106"/>
    </location>
</feature>
<comment type="caution">
    <text evidence="2">The sequence shown here is derived from an EMBL/GenBank/DDBJ whole genome shotgun (WGS) entry which is preliminary data.</text>
</comment>
<sequence>MDHSLALLTLLHLLVPIYWLGGDLGTFLAGQVLKNPKHSPEERLLALKILLNCDMGPRTALILAFPTGFALAVAKGWLAAPGWSVALAWAAGLVWLAIAWAIHLKHGPAANPWRKVDFVIRYGVQVALLAAGIAGLAGVVALPKFIAIKLLLLAGGIALGLLIRRQLAPLFPAVGALRAQGASEGTNAAIASVLSRTTRSVMCIWVIVLVASLAGIATPL</sequence>
<gene>
    <name evidence="2" type="ORF">WG900_07800</name>
</gene>
<keyword evidence="3" id="KW-1185">Reference proteome</keyword>
<dbReference type="RefSeq" id="WP_339966122.1">
    <property type="nucleotide sequence ID" value="NZ_JBBHJY010000003.1"/>
</dbReference>
<evidence type="ECO:0000256" key="1">
    <source>
        <dbReference type="SAM" id="Phobius"/>
    </source>
</evidence>
<evidence type="ECO:0000313" key="2">
    <source>
        <dbReference type="EMBL" id="MEJ6009820.1"/>
    </source>
</evidence>
<accession>A0ABU8S7K6</accession>
<organism evidence="2 3">
    <name type="scientific">Novosphingobium aquae</name>
    <dbReference type="NCBI Taxonomy" id="3133435"/>
    <lineage>
        <taxon>Bacteria</taxon>
        <taxon>Pseudomonadati</taxon>
        <taxon>Pseudomonadota</taxon>
        <taxon>Alphaproteobacteria</taxon>
        <taxon>Sphingomonadales</taxon>
        <taxon>Sphingomonadaceae</taxon>
        <taxon>Novosphingobium</taxon>
    </lineage>
</organism>
<feature type="transmembrane region" description="Helical" evidence="1">
    <location>
        <begin position="201"/>
        <end position="218"/>
    </location>
</feature>
<keyword evidence="1" id="KW-1133">Transmembrane helix</keyword>
<evidence type="ECO:0000313" key="3">
    <source>
        <dbReference type="Proteomes" id="UP001379235"/>
    </source>
</evidence>
<evidence type="ECO:0008006" key="4">
    <source>
        <dbReference type="Google" id="ProtNLM"/>
    </source>
</evidence>
<name>A0ABU8S7K6_9SPHN</name>